<evidence type="ECO:0000313" key="2">
    <source>
        <dbReference type="EMBL" id="TCC88230.1"/>
    </source>
</evidence>
<keyword evidence="3" id="KW-1185">Reference proteome</keyword>
<dbReference type="RefSeq" id="WP_131555245.1">
    <property type="nucleotide sequence ID" value="NZ_SJSK01000006.1"/>
</dbReference>
<evidence type="ECO:0000313" key="3">
    <source>
        <dbReference type="Proteomes" id="UP000292884"/>
    </source>
</evidence>
<gene>
    <name evidence="2" type="ORF">EZ428_21145</name>
</gene>
<protein>
    <submittedName>
        <fullName evidence="2">Uncharacterized protein</fullName>
    </submittedName>
</protein>
<keyword evidence="1" id="KW-1133">Transmembrane helix</keyword>
<proteinExistence type="predicted"/>
<accession>A0A4R0MNA5</accession>
<feature type="transmembrane region" description="Helical" evidence="1">
    <location>
        <begin position="58"/>
        <end position="76"/>
    </location>
</feature>
<name>A0A4R0MNA5_9SPHI</name>
<dbReference type="Proteomes" id="UP000292884">
    <property type="component" value="Unassembled WGS sequence"/>
</dbReference>
<evidence type="ECO:0000256" key="1">
    <source>
        <dbReference type="SAM" id="Phobius"/>
    </source>
</evidence>
<keyword evidence="1" id="KW-0472">Membrane</keyword>
<sequence length="167" mass="19669">MKRNHYIIILSLLFSLFIYLFYRTEKTVVTKIFISIISLDQFIALRKSITHSLPLHEFIIFSLPEGLWVFCITLASKFKFINIGKREINLVLAPLLFSIGLEIFQLFHLTNGRFDFLDIGVSVLFWAIANYLIPSKNSRQNVFKPFNFESFICLFCYLIVYLAHVWQ</sequence>
<feature type="transmembrane region" description="Helical" evidence="1">
    <location>
        <begin position="146"/>
        <end position="166"/>
    </location>
</feature>
<feature type="transmembrane region" description="Helical" evidence="1">
    <location>
        <begin position="116"/>
        <end position="134"/>
    </location>
</feature>
<reference evidence="2 3" key="1">
    <citation type="submission" date="2019-02" db="EMBL/GenBank/DDBJ databases">
        <title>Pedobacter sp. RP-1-13 sp. nov., isolated from Arctic soil.</title>
        <authorList>
            <person name="Dahal R.H."/>
        </authorList>
    </citation>
    <scope>NUCLEOTIDE SEQUENCE [LARGE SCALE GENOMIC DNA]</scope>
    <source>
        <strain evidence="2 3">RP-1-13</strain>
    </source>
</reference>
<feature type="transmembrane region" description="Helical" evidence="1">
    <location>
        <begin position="29"/>
        <end position="46"/>
    </location>
</feature>
<dbReference type="EMBL" id="SJSK01000006">
    <property type="protein sequence ID" value="TCC88230.1"/>
    <property type="molecule type" value="Genomic_DNA"/>
</dbReference>
<feature type="transmembrane region" description="Helical" evidence="1">
    <location>
        <begin position="88"/>
        <end position="110"/>
    </location>
</feature>
<organism evidence="2 3">
    <name type="scientific">Pedobacter frigiditerrae</name>
    <dbReference type="NCBI Taxonomy" id="2530452"/>
    <lineage>
        <taxon>Bacteria</taxon>
        <taxon>Pseudomonadati</taxon>
        <taxon>Bacteroidota</taxon>
        <taxon>Sphingobacteriia</taxon>
        <taxon>Sphingobacteriales</taxon>
        <taxon>Sphingobacteriaceae</taxon>
        <taxon>Pedobacter</taxon>
    </lineage>
</organism>
<keyword evidence="1" id="KW-0812">Transmembrane</keyword>
<dbReference type="AlphaFoldDB" id="A0A4R0MNA5"/>
<comment type="caution">
    <text evidence="2">The sequence shown here is derived from an EMBL/GenBank/DDBJ whole genome shotgun (WGS) entry which is preliminary data.</text>
</comment>
<dbReference type="OrthoDB" id="1069342at2"/>
<feature type="transmembrane region" description="Helical" evidence="1">
    <location>
        <begin position="6"/>
        <end position="22"/>
    </location>
</feature>